<evidence type="ECO:0000313" key="4">
    <source>
        <dbReference type="EMBL" id="SDZ67490.1"/>
    </source>
</evidence>
<feature type="domain" description="Calcineurin-like phosphoesterase" evidence="3">
    <location>
        <begin position="1"/>
        <end position="146"/>
    </location>
</feature>
<name>A0A1H3UYG8_9BACI</name>
<evidence type="ECO:0000256" key="2">
    <source>
        <dbReference type="RuleBase" id="RU362039"/>
    </source>
</evidence>
<proteinExistence type="inferred from homology"/>
<dbReference type="Proteomes" id="UP000198935">
    <property type="component" value="Unassembled WGS sequence"/>
</dbReference>
<dbReference type="OrthoDB" id="9800565at2"/>
<dbReference type="GO" id="GO:0046872">
    <property type="term" value="F:metal ion binding"/>
    <property type="evidence" value="ECO:0007669"/>
    <property type="project" value="UniProtKB-KW"/>
</dbReference>
<dbReference type="NCBIfam" id="TIGR00040">
    <property type="entry name" value="yfcE"/>
    <property type="match status" value="1"/>
</dbReference>
<keyword evidence="2" id="KW-0479">Metal-binding</keyword>
<dbReference type="AlphaFoldDB" id="A0A1H3UYG8"/>
<keyword evidence="5" id="KW-1185">Reference proteome</keyword>
<dbReference type="SUPFAM" id="SSF56300">
    <property type="entry name" value="Metallo-dependent phosphatases"/>
    <property type="match status" value="1"/>
</dbReference>
<comment type="cofactor">
    <cofactor evidence="2">
        <name>a divalent metal cation</name>
        <dbReference type="ChEBI" id="CHEBI:60240"/>
    </cofactor>
</comment>
<evidence type="ECO:0000313" key="5">
    <source>
        <dbReference type="Proteomes" id="UP000198935"/>
    </source>
</evidence>
<dbReference type="InterPro" id="IPR029052">
    <property type="entry name" value="Metallo-depent_PP-like"/>
</dbReference>
<dbReference type="EC" id="3.1.4.-" evidence="2"/>
<organism evidence="4 5">
    <name type="scientific">Evansella caseinilytica</name>
    <dbReference type="NCBI Taxonomy" id="1503961"/>
    <lineage>
        <taxon>Bacteria</taxon>
        <taxon>Bacillati</taxon>
        <taxon>Bacillota</taxon>
        <taxon>Bacilli</taxon>
        <taxon>Bacillales</taxon>
        <taxon>Bacillaceae</taxon>
        <taxon>Evansella</taxon>
    </lineage>
</organism>
<dbReference type="PANTHER" id="PTHR11124">
    <property type="entry name" value="VACUOLAR SORTING PROTEIN VPS29"/>
    <property type="match status" value="1"/>
</dbReference>
<dbReference type="GO" id="GO:0016787">
    <property type="term" value="F:hydrolase activity"/>
    <property type="evidence" value="ECO:0007669"/>
    <property type="project" value="UniProtKB-UniRule"/>
</dbReference>
<sequence>MKALIMSDSHGWDKEVAEVVHRHQQEVDVIFHCGDSELSIANPLFKQVLSVSGNCDFGEDFPAEIIKKINGVTFYISHGHLLNVKMNAMNLLYKGEEHGADIVCFGHTHVPVAFQEKNIVFINPGSMRLPRQHTAGTYVLLKVEDDQVDVTYYSLVGEEQKQLTKTFLKNH</sequence>
<protein>
    <recommendedName>
        <fullName evidence="2">Phosphoesterase</fullName>
        <ecNumber evidence="2">3.1.4.-</ecNumber>
    </recommendedName>
</protein>
<gene>
    <name evidence="4" type="ORF">SAMN05421736_1304</name>
</gene>
<comment type="similarity">
    <text evidence="1 2">Belongs to the metallophosphoesterase superfamily. YfcE family.</text>
</comment>
<evidence type="ECO:0000259" key="3">
    <source>
        <dbReference type="Pfam" id="PF12850"/>
    </source>
</evidence>
<dbReference type="EMBL" id="FNPI01000030">
    <property type="protein sequence ID" value="SDZ67490.1"/>
    <property type="molecule type" value="Genomic_DNA"/>
</dbReference>
<dbReference type="Pfam" id="PF12850">
    <property type="entry name" value="Metallophos_2"/>
    <property type="match status" value="1"/>
</dbReference>
<reference evidence="5" key="1">
    <citation type="submission" date="2016-10" db="EMBL/GenBank/DDBJ databases">
        <authorList>
            <person name="Varghese N."/>
            <person name="Submissions S."/>
        </authorList>
    </citation>
    <scope>NUCLEOTIDE SEQUENCE [LARGE SCALE GENOMIC DNA]</scope>
    <source>
        <strain evidence="5">SP</strain>
    </source>
</reference>
<dbReference type="STRING" id="1503961.SAMN05421736_1304"/>
<dbReference type="InterPro" id="IPR000979">
    <property type="entry name" value="Phosphodiesterase_MJ0936/Vps29"/>
</dbReference>
<evidence type="ECO:0000256" key="1">
    <source>
        <dbReference type="ARBA" id="ARBA00008950"/>
    </source>
</evidence>
<dbReference type="Gene3D" id="3.60.21.10">
    <property type="match status" value="1"/>
</dbReference>
<dbReference type="InterPro" id="IPR024654">
    <property type="entry name" value="Calcineurin-like_PHP_lpxH"/>
</dbReference>
<accession>A0A1H3UYG8</accession>